<dbReference type="SFLD" id="SFLDS00036">
    <property type="entry name" value="Aromatic_Prenyltransferase"/>
    <property type="match status" value="1"/>
</dbReference>
<dbReference type="AlphaFoldDB" id="A0A6B3QP38"/>
<organism evidence="3">
    <name type="scientific">Streptomyces tendae</name>
    <dbReference type="NCBI Taxonomy" id="1932"/>
    <lineage>
        <taxon>Bacteria</taxon>
        <taxon>Bacillati</taxon>
        <taxon>Actinomycetota</taxon>
        <taxon>Actinomycetes</taxon>
        <taxon>Kitasatosporales</taxon>
        <taxon>Streptomycetaceae</taxon>
        <taxon>Streptomyces</taxon>
    </lineage>
</organism>
<evidence type="ECO:0000256" key="1">
    <source>
        <dbReference type="ARBA" id="ARBA00022679"/>
    </source>
</evidence>
<dbReference type="GO" id="GO:0016765">
    <property type="term" value="F:transferase activity, transferring alkyl or aryl (other than methyl) groups"/>
    <property type="evidence" value="ECO:0007669"/>
    <property type="project" value="InterPro"/>
</dbReference>
<comment type="caution">
    <text evidence="3">The sequence shown here is derived from an EMBL/GenBank/DDBJ whole genome shotgun (WGS) entry which is preliminary data.</text>
</comment>
<keyword evidence="1 3" id="KW-0808">Transferase</keyword>
<reference evidence="3" key="1">
    <citation type="journal article" date="2020" name="Microorganisms">
        <title>Isolation, Genomic and Metabolomic Characterization of Streptomyces tendae VITAKN with Quorum Sensing Inhibitory Activity from Southern India.</title>
        <authorList>
            <person name="Ishaque N.M."/>
            <person name="Burgsdorf I."/>
            <person name="Limlingan Malit J.J."/>
            <person name="Saha S."/>
            <person name="Teta R."/>
            <person name="Ewe D."/>
            <person name="Kannabiran K."/>
            <person name="Hrouzek P."/>
            <person name="Steindler L."/>
            <person name="Costantino V."/>
            <person name="Saurav K."/>
        </authorList>
    </citation>
    <scope>NUCLEOTIDE SEQUENCE</scope>
    <source>
        <strain evidence="3">VITAKN</strain>
    </source>
</reference>
<gene>
    <name evidence="3" type="ORF">GUR47_22935</name>
</gene>
<feature type="region of interest" description="Disordered" evidence="2">
    <location>
        <begin position="1"/>
        <end position="21"/>
    </location>
</feature>
<dbReference type="RefSeq" id="WP_164459526.1">
    <property type="nucleotide sequence ID" value="NZ_JAAIFS010000005.1"/>
</dbReference>
<accession>A0A6B3QP38</accession>
<proteinExistence type="predicted"/>
<dbReference type="EMBL" id="JAAIFS010000005">
    <property type="protein sequence ID" value="NEV89498.1"/>
    <property type="molecule type" value="Genomic_DNA"/>
</dbReference>
<dbReference type="InterPro" id="IPR033964">
    <property type="entry name" value="ABBA"/>
</dbReference>
<name>A0A6B3QP38_STRTE</name>
<protein>
    <submittedName>
        <fullName evidence="3">Prenyltransferase</fullName>
    </submittedName>
</protein>
<dbReference type="Pfam" id="PF11991">
    <property type="entry name" value="Trp_DMAT"/>
    <property type="match status" value="1"/>
</dbReference>
<dbReference type="GO" id="GO:0009820">
    <property type="term" value="P:alkaloid metabolic process"/>
    <property type="evidence" value="ECO:0007669"/>
    <property type="project" value="InterPro"/>
</dbReference>
<dbReference type="SFLD" id="SFLDG01162">
    <property type="entry name" value="I"/>
    <property type="match status" value="1"/>
</dbReference>
<evidence type="ECO:0000313" key="3">
    <source>
        <dbReference type="EMBL" id="NEV89498.1"/>
    </source>
</evidence>
<dbReference type="InterPro" id="IPR017795">
    <property type="entry name" value="ABBA_NscD-like"/>
</dbReference>
<sequence length="375" mass="39520">MRAGPTGADPQGTPTLGSFTGGQLRRLGSVAGLSRADVETYAQVLTGALGPEAERPLDLPPPTRSFLSDDHTPVEFSLSFQADAAPVMRVLVEPGCGATGLADNGRAGLEAIRTMARRWGFATDALDELRDLFLPPAPRGPLALWCALELRPGGVPGVKVYLNPAAGGEERSAETVREALRRLGYGRAFDSLPPGSGFPFFALDLGSWAEPRVKVYLYHDDLTTGQAGRLSRTDSGPGPAAVEGFFRTAAGLGSDADGLGGRPVQTCHSFTDPGTARPSGFTLYVPIRDCVRHDGEALARTSTVLHHHGMDASVLDRALAALTERRPEDGAGLIAYLALAHQGDRPPRVTAYLSSEAYAVRPPVVGTVRQPVPVA</sequence>
<evidence type="ECO:0000256" key="2">
    <source>
        <dbReference type="SAM" id="MobiDB-lite"/>
    </source>
</evidence>